<dbReference type="RefSeq" id="WP_267540861.1">
    <property type="nucleotide sequence ID" value="NZ_JAPNKA010000001.1"/>
</dbReference>
<dbReference type="Pfam" id="PF13091">
    <property type="entry name" value="PLDc_2"/>
    <property type="match status" value="1"/>
</dbReference>
<name>A0ABT4AKR7_9BACT</name>
<sequence length="466" mass="51693">MSATAQVAYVGEPRQLAHSLHELIQMARESIVLQMYLFAADGHLALLRPGVGRFPHAQMVADWLIEKRRREPHVLVVVVLDTNTPDDPARVRIPGDLVRHQLERAGVLVLNANLFHTRFEARRTLLPGMDFHLRWREHGPGDWVARQQHWQSLHNVEDHRKNLVIDQGAWGAVTSHNLFDAAACWHENLLLFDGEPAQALWGSAREALRLALEIPQRLDDTGRSALQALLSREAPSPRPYETRPLAPALERFTAPEAPALPPSPPRSARLRVLDNEAIRPALEAAIDRVPPGGHISVATTYFSDLPMLERLFDAARRGVSVRVLIDDTAALPLPAPAAFFVRQLVNRRVLETARRRAPPGFALRVHHSGGGTMMHLKTAAFVGPGSEALLIGGQANYTPNSFNGAWWETDVEVESPELVADFLAHFDALWALPACEPLQPVKPWALPWAHACLVTLALLSRCGLQP</sequence>
<evidence type="ECO:0000259" key="1">
    <source>
        <dbReference type="Pfam" id="PF13091"/>
    </source>
</evidence>
<gene>
    <name evidence="2" type="ORF">OV287_48375</name>
</gene>
<accession>A0ABT4AKR7</accession>
<protein>
    <submittedName>
        <fullName evidence="2">Phospholipase D-like domain-containing protein</fullName>
    </submittedName>
</protein>
<reference evidence="2 3" key="1">
    <citation type="submission" date="2022-11" db="EMBL/GenBank/DDBJ databases">
        <title>Minimal conservation of predation-associated metabolite biosynthetic gene clusters underscores biosynthetic potential of Myxococcota including descriptions for ten novel species: Archangium lansinium sp. nov., Myxococcus landrumus sp. nov., Nannocystis bai.</title>
        <authorList>
            <person name="Ahearne A."/>
            <person name="Stevens C."/>
            <person name="Phillips K."/>
        </authorList>
    </citation>
    <scope>NUCLEOTIDE SEQUENCE [LARGE SCALE GENOMIC DNA]</scope>
    <source>
        <strain evidence="2 3">MIWBW</strain>
    </source>
</reference>
<evidence type="ECO:0000313" key="2">
    <source>
        <dbReference type="EMBL" id="MCY1082288.1"/>
    </source>
</evidence>
<feature type="domain" description="Phospholipase D-like" evidence="1">
    <location>
        <begin position="294"/>
        <end position="430"/>
    </location>
</feature>
<dbReference type="EMBL" id="JAPNKA010000001">
    <property type="protein sequence ID" value="MCY1082288.1"/>
    <property type="molecule type" value="Genomic_DNA"/>
</dbReference>
<dbReference type="Proteomes" id="UP001207654">
    <property type="component" value="Unassembled WGS sequence"/>
</dbReference>
<dbReference type="Gene3D" id="3.30.870.10">
    <property type="entry name" value="Endonuclease Chain A"/>
    <property type="match status" value="2"/>
</dbReference>
<dbReference type="SUPFAM" id="SSF56024">
    <property type="entry name" value="Phospholipase D/nuclease"/>
    <property type="match status" value="2"/>
</dbReference>
<comment type="caution">
    <text evidence="2">The sequence shown here is derived from an EMBL/GenBank/DDBJ whole genome shotgun (WGS) entry which is preliminary data.</text>
</comment>
<evidence type="ECO:0000313" key="3">
    <source>
        <dbReference type="Proteomes" id="UP001207654"/>
    </source>
</evidence>
<dbReference type="PANTHER" id="PTHR21248:SF22">
    <property type="entry name" value="PHOSPHOLIPASE D"/>
    <property type="match status" value="1"/>
</dbReference>
<organism evidence="2 3">
    <name type="scientific">Archangium lansingense</name>
    <dbReference type="NCBI Taxonomy" id="2995310"/>
    <lineage>
        <taxon>Bacteria</taxon>
        <taxon>Pseudomonadati</taxon>
        <taxon>Myxococcota</taxon>
        <taxon>Myxococcia</taxon>
        <taxon>Myxococcales</taxon>
        <taxon>Cystobacterineae</taxon>
        <taxon>Archangiaceae</taxon>
        <taxon>Archangium</taxon>
    </lineage>
</organism>
<keyword evidence="3" id="KW-1185">Reference proteome</keyword>
<proteinExistence type="predicted"/>
<dbReference type="PANTHER" id="PTHR21248">
    <property type="entry name" value="CARDIOLIPIN SYNTHASE"/>
    <property type="match status" value="1"/>
</dbReference>
<dbReference type="InterPro" id="IPR025202">
    <property type="entry name" value="PLD-like_dom"/>
</dbReference>